<accession>A0A814VMB9</accession>
<feature type="transmembrane region" description="Helical" evidence="2">
    <location>
        <begin position="261"/>
        <end position="279"/>
    </location>
</feature>
<keyword evidence="2" id="KW-0472">Membrane</keyword>
<keyword evidence="2" id="KW-1133">Transmembrane helix</keyword>
<keyword evidence="2" id="KW-0812">Transmembrane</keyword>
<evidence type="ECO:0000259" key="3">
    <source>
        <dbReference type="Pfam" id="PF00305"/>
    </source>
</evidence>
<feature type="transmembrane region" description="Helical" evidence="2">
    <location>
        <begin position="80"/>
        <end position="98"/>
    </location>
</feature>
<feature type="domain" description="Lipoxygenase" evidence="3">
    <location>
        <begin position="888"/>
        <end position="1065"/>
    </location>
</feature>
<proteinExistence type="predicted"/>
<dbReference type="GO" id="GO:0004497">
    <property type="term" value="F:monooxygenase activity"/>
    <property type="evidence" value="ECO:0007669"/>
    <property type="project" value="InterPro"/>
</dbReference>
<dbReference type="InterPro" id="IPR013819">
    <property type="entry name" value="LipOase_C"/>
</dbReference>
<dbReference type="GO" id="GO:0005506">
    <property type="term" value="F:iron ion binding"/>
    <property type="evidence" value="ECO:0007669"/>
    <property type="project" value="InterPro"/>
</dbReference>
<feature type="transmembrane region" description="Helical" evidence="2">
    <location>
        <begin position="191"/>
        <end position="218"/>
    </location>
</feature>
<dbReference type="Gene3D" id="1.10.630.10">
    <property type="entry name" value="Cytochrome P450"/>
    <property type="match status" value="1"/>
</dbReference>
<feature type="coiled-coil region" evidence="1">
    <location>
        <begin position="1158"/>
        <end position="1185"/>
    </location>
</feature>
<evidence type="ECO:0000256" key="1">
    <source>
        <dbReference type="SAM" id="Coils"/>
    </source>
</evidence>
<dbReference type="GO" id="GO:0020037">
    <property type="term" value="F:heme binding"/>
    <property type="evidence" value="ECO:0007669"/>
    <property type="project" value="InterPro"/>
</dbReference>
<dbReference type="Gene3D" id="1.20.245.10">
    <property type="entry name" value="Lipoxygenase-1, Domain 5"/>
    <property type="match status" value="1"/>
</dbReference>
<protein>
    <recommendedName>
        <fullName evidence="3">Lipoxygenase domain-containing protein</fullName>
    </recommendedName>
</protein>
<name>A0A814VMB9_ADIRI</name>
<reference evidence="4" key="1">
    <citation type="submission" date="2021-02" db="EMBL/GenBank/DDBJ databases">
        <authorList>
            <person name="Nowell W R."/>
        </authorList>
    </citation>
    <scope>NUCLEOTIDE SEQUENCE</scope>
</reference>
<evidence type="ECO:0000256" key="2">
    <source>
        <dbReference type="SAM" id="Phobius"/>
    </source>
</evidence>
<dbReference type="GO" id="GO:0016702">
    <property type="term" value="F:oxidoreductase activity, acting on single donors with incorporation of molecular oxygen, incorporation of two atoms of oxygen"/>
    <property type="evidence" value="ECO:0007669"/>
    <property type="project" value="InterPro"/>
</dbReference>
<comment type="caution">
    <text evidence="4">The sequence shown here is derived from an EMBL/GenBank/DDBJ whole genome shotgun (WGS) entry which is preliminary data.</text>
</comment>
<feature type="transmembrane region" description="Helical" evidence="2">
    <location>
        <begin position="37"/>
        <end position="55"/>
    </location>
</feature>
<dbReference type="InterPro" id="IPR036226">
    <property type="entry name" value="LipOase_C_sf"/>
</dbReference>
<dbReference type="EMBL" id="CAJNOR010001729">
    <property type="protein sequence ID" value="CAF1190235.1"/>
    <property type="molecule type" value="Genomic_DNA"/>
</dbReference>
<dbReference type="AlphaFoldDB" id="A0A814VMB9"/>
<feature type="transmembrane region" description="Helical" evidence="2">
    <location>
        <begin position="119"/>
        <end position="141"/>
    </location>
</feature>
<dbReference type="InterPro" id="IPR036396">
    <property type="entry name" value="Cyt_P450_sf"/>
</dbReference>
<keyword evidence="1" id="KW-0175">Coiled coil</keyword>
<evidence type="ECO:0000313" key="5">
    <source>
        <dbReference type="Proteomes" id="UP000663828"/>
    </source>
</evidence>
<dbReference type="SUPFAM" id="SSF48484">
    <property type="entry name" value="Lipoxigenase"/>
    <property type="match status" value="1"/>
</dbReference>
<dbReference type="SUPFAM" id="SSF48264">
    <property type="entry name" value="Cytochrome P450"/>
    <property type="match status" value="1"/>
</dbReference>
<feature type="transmembrane region" description="Helical" evidence="2">
    <location>
        <begin position="12"/>
        <end position="30"/>
    </location>
</feature>
<organism evidence="4 5">
    <name type="scientific">Adineta ricciae</name>
    <name type="common">Rotifer</name>
    <dbReference type="NCBI Taxonomy" id="249248"/>
    <lineage>
        <taxon>Eukaryota</taxon>
        <taxon>Metazoa</taxon>
        <taxon>Spiralia</taxon>
        <taxon>Gnathifera</taxon>
        <taxon>Rotifera</taxon>
        <taxon>Eurotatoria</taxon>
        <taxon>Bdelloidea</taxon>
        <taxon>Adinetida</taxon>
        <taxon>Adinetidae</taxon>
        <taxon>Adineta</taxon>
    </lineage>
</organism>
<sequence>MVLNTWFLDHFYNLDTIIRIGWLALIFAPFNKISKYCIILPTLLFSIECILMLLFRDLPVLNWISLKDLLMTIIVQRKQFYLMDLWIAQWMVYNFYAGCGKTASCGSYHINKTWTSERYVFTILLFLTYLAAPLGLVLYIVGKHSFLKEYQKNVQNVIKNDHFHIDQLKHPFSIPHTVRFADRLPESLSSIYYFLLGIIGLTILFTIVLPSYIGLIIYCRIVYKYSSSSLSDLKTIPESVRNVTAEMRLTLIKTDRNQRRLIWHLKYLLLQFATIFEYASNYSEPFRLFQSLEEYFRKIYHTPYFVLGNGIAVNSYDIVKRYIQDLPPRKDAELLAWEISPSLETFCDFTTVFLSTDHPDTQLGRKIIFQWLHSFPHNLKHRNFEMELQLSRIVPRHMDKKPTKDLVYQAIGEVMFFLATNGELTKSERLAYISCVQSPFIFFPNWFNFLLNGHHFERKNLRNYYTLLRAFLRYENGLALQAAFMAAEKKKSREEVLKFITVVFCVAGSPAPAKLAVTVIDRLWADKEKNVPLFKKNPHNFIKECARLDKAVPTVNILATDEIVSEVEKSFESKIQIPENTPIHCSIVNANRDKTVFENPDEFLPDRLDLNKILVWNGVEEDIINPDQSKRPIRYCPGHDLSLDIVQYVAERFSPVTDDIDEDNTNNKNEQDLIVFEQKIRKLTPIEESHCWNVLDTYTKVVRLLMTIVINESNLFPSRAIDIAPPMHLPIKNFSIFRIDMAKFIPSWDEDKPNGSRPLRRFARWLVNSNIWDFYDCLAGFDTLEQALAWRSQIFPSLPLPNIVYTDMFSDEAMGRLAFFGCACHYTQRIDKSEHPSLQNAVYVNDMTVLSIFRVRKPFERYGAAAYFDGDFQLIAIYWCHANRLVRKDDQFWEHAKYVWRSSFFAYVTIHDHLIVTHMIECNALVTATRKYLTNGHPLRLFLQPFTYHTVSVNYQAAISLVNRRGLVHRVWAFDYDEFLKVCDYISMTYKFRLLPEYIPSSMSPENNSKTKEQWDKVYPIYSDLNHFWKGIHKYVENFFHITFNVQDDDKLPVDARMTEFINELCKQLGIPGIVSLKRFIDVLAHLIVSGTGMHEHVGQISDYVIDPRFIGAKLEEGKEIQNIQTYTQILILTVVTGVRMPGLLEDWSHLIERNQYYEKNLVNYENFKNELKNLSQDIDHRNKTRKYPFESFNPKFIECSASV</sequence>
<evidence type="ECO:0000313" key="4">
    <source>
        <dbReference type="EMBL" id="CAF1190235.1"/>
    </source>
</evidence>
<dbReference type="Pfam" id="PF00305">
    <property type="entry name" value="Lipoxygenase"/>
    <property type="match status" value="1"/>
</dbReference>
<keyword evidence="5" id="KW-1185">Reference proteome</keyword>
<dbReference type="GO" id="GO:0016705">
    <property type="term" value="F:oxidoreductase activity, acting on paired donors, with incorporation or reduction of molecular oxygen"/>
    <property type="evidence" value="ECO:0007669"/>
    <property type="project" value="InterPro"/>
</dbReference>
<dbReference type="Proteomes" id="UP000663828">
    <property type="component" value="Unassembled WGS sequence"/>
</dbReference>
<gene>
    <name evidence="4" type="ORF">XAT740_LOCUS23072</name>
</gene>